<reference evidence="1" key="1">
    <citation type="submission" date="2020-07" db="EMBL/GenBank/DDBJ databases">
        <title>Multicomponent nature underlies the extraordinary mechanical properties of spider dragline silk.</title>
        <authorList>
            <person name="Kono N."/>
            <person name="Nakamura H."/>
            <person name="Mori M."/>
            <person name="Yoshida Y."/>
            <person name="Ohtoshi R."/>
            <person name="Malay A.D."/>
            <person name="Moran D.A.P."/>
            <person name="Tomita M."/>
            <person name="Numata K."/>
            <person name="Arakawa K."/>
        </authorList>
    </citation>
    <scope>NUCLEOTIDE SEQUENCE</scope>
</reference>
<dbReference type="Proteomes" id="UP000887116">
    <property type="component" value="Unassembled WGS sequence"/>
</dbReference>
<comment type="caution">
    <text evidence="1">The sequence shown here is derived from an EMBL/GenBank/DDBJ whole genome shotgun (WGS) entry which is preliminary data.</text>
</comment>
<evidence type="ECO:0000313" key="1">
    <source>
        <dbReference type="EMBL" id="GFR06915.1"/>
    </source>
</evidence>
<dbReference type="AlphaFoldDB" id="A0A8X6ILA5"/>
<gene>
    <name evidence="1" type="ORF">TNCT_144241</name>
</gene>
<accession>A0A8X6ILA5</accession>
<dbReference type="EMBL" id="BMAO01006208">
    <property type="protein sequence ID" value="GFR06915.1"/>
    <property type="molecule type" value="Genomic_DNA"/>
</dbReference>
<name>A0A8X6ILA5_TRICU</name>
<keyword evidence="2" id="KW-1185">Reference proteome</keyword>
<evidence type="ECO:0000313" key="2">
    <source>
        <dbReference type="Proteomes" id="UP000887116"/>
    </source>
</evidence>
<organism evidence="1 2">
    <name type="scientific">Trichonephila clavata</name>
    <name type="common">Joro spider</name>
    <name type="synonym">Nephila clavata</name>
    <dbReference type="NCBI Taxonomy" id="2740835"/>
    <lineage>
        <taxon>Eukaryota</taxon>
        <taxon>Metazoa</taxon>
        <taxon>Ecdysozoa</taxon>
        <taxon>Arthropoda</taxon>
        <taxon>Chelicerata</taxon>
        <taxon>Arachnida</taxon>
        <taxon>Araneae</taxon>
        <taxon>Araneomorphae</taxon>
        <taxon>Entelegynae</taxon>
        <taxon>Araneoidea</taxon>
        <taxon>Nephilidae</taxon>
        <taxon>Trichonephila</taxon>
    </lineage>
</organism>
<sequence>MQNQVSPFPDRGQRDMFIPVSRGILVVLSVVNCSIKEYLGRLNKMMEKFESIGSLVSHQTIRRPTTAAAVTTAVETTVQSMSAVATHG</sequence>
<protein>
    <submittedName>
        <fullName evidence="1">Uncharacterized protein</fullName>
    </submittedName>
</protein>
<proteinExistence type="predicted"/>